<sequence length="179" mass="19254">MKYSSIALLLLSSVAASTSYAGDFSLTSHDIMEGQRMAKTFEFTGFGCSGDNLSPQLSWQNAPKGTKSFAITAYDPDAPTGSGWWHWSTIDIPANVSELPRGVDLKKVGATEIRNDYGAKGFGGVCPPEGDGMHRYQFTVWALPEAKLDLDSNSSPALVGFMLNAMALDKATLTATYVR</sequence>
<dbReference type="InterPro" id="IPR005247">
    <property type="entry name" value="YbhB_YbcL/LppC-like"/>
</dbReference>
<dbReference type="SUPFAM" id="SSF49777">
    <property type="entry name" value="PEBP-like"/>
    <property type="match status" value="1"/>
</dbReference>
<keyword evidence="3" id="KW-0649">Protein kinase inhibitor</keyword>
<dbReference type="EMBL" id="PDGH01000058">
    <property type="protein sequence ID" value="POB48805.1"/>
    <property type="molecule type" value="Genomic_DNA"/>
</dbReference>
<dbReference type="Proteomes" id="UP000054370">
    <property type="component" value="Unassembled WGS sequence"/>
</dbReference>
<evidence type="ECO:0000256" key="1">
    <source>
        <dbReference type="SAM" id="SignalP"/>
    </source>
</evidence>
<feature type="signal peptide" evidence="1">
    <location>
        <begin position="1"/>
        <end position="21"/>
    </location>
</feature>
<reference evidence="4 6" key="3">
    <citation type="journal article" date="2018" name="Front. Microbiol.">
        <title>Phylogeny of Vibrio vulnificus from the Analysis of the Core-Genome: Implications for Intra-Species Taxonomy.</title>
        <authorList>
            <person name="Roig F.J."/>
            <person name="Gonzalez-Candelas F."/>
            <person name="Sanjuan E."/>
            <person name="Fouz B."/>
            <person name="Feil E.J."/>
            <person name="Llorens C."/>
            <person name="Baker-Austin C."/>
            <person name="Oliver J.D."/>
            <person name="Danin-Poleg Y."/>
            <person name="Gibas C.J."/>
            <person name="Kashi Y."/>
            <person name="Gulig P.A."/>
            <person name="Morrison S.S."/>
            <person name="Amaro C."/>
        </authorList>
    </citation>
    <scope>NUCLEOTIDE SEQUENCE [LARGE SCALE GENOMIC DNA]</scope>
    <source>
        <strain evidence="4 6">CECT4608</strain>
    </source>
</reference>
<evidence type="ECO:0000313" key="3">
    <source>
        <dbReference type="EMBL" id="PNM78288.1"/>
    </source>
</evidence>
<dbReference type="PANTHER" id="PTHR30289:SF1">
    <property type="entry name" value="PEBP (PHOSPHATIDYLETHANOLAMINE-BINDING PROTEIN) FAMILY PROTEIN"/>
    <property type="match status" value="1"/>
</dbReference>
<dbReference type="GO" id="GO:0004860">
    <property type="term" value="F:protein kinase inhibitor activity"/>
    <property type="evidence" value="ECO:0007669"/>
    <property type="project" value="UniProtKB-KW"/>
</dbReference>
<keyword evidence="1" id="KW-0732">Signal</keyword>
<dbReference type="RefSeq" id="WP_011081841.1">
    <property type="nucleotide sequence ID" value="NZ_AP026553.1"/>
</dbReference>
<dbReference type="CDD" id="cd00865">
    <property type="entry name" value="PEBP_bact_arch"/>
    <property type="match status" value="1"/>
</dbReference>
<dbReference type="InterPro" id="IPR036610">
    <property type="entry name" value="PEBP-like_sf"/>
</dbReference>
<evidence type="ECO:0000313" key="4">
    <source>
        <dbReference type="EMBL" id="POB48805.1"/>
    </source>
</evidence>
<gene>
    <name evidence="3" type="ORF">AL548_006885</name>
    <name evidence="4" type="ORF">CRN52_07340</name>
    <name evidence="2" type="ORF">FORC53_4334</name>
</gene>
<dbReference type="Proteomes" id="UP000263418">
    <property type="component" value="Chromosome 2"/>
</dbReference>
<feature type="chain" id="PRO_5044579431" evidence="1">
    <location>
        <begin position="22"/>
        <end position="179"/>
    </location>
</feature>
<dbReference type="Pfam" id="PF01161">
    <property type="entry name" value="PBP"/>
    <property type="match status" value="1"/>
</dbReference>
<dbReference type="EMBL" id="LOSH02000001">
    <property type="protein sequence ID" value="PNM78288.1"/>
    <property type="molecule type" value="Genomic_DNA"/>
</dbReference>
<dbReference type="EMBL" id="CP019291">
    <property type="protein sequence ID" value="AXX62673.1"/>
    <property type="molecule type" value="Genomic_DNA"/>
</dbReference>
<dbReference type="PANTHER" id="PTHR30289">
    <property type="entry name" value="UNCHARACTERIZED PROTEIN YBCL-RELATED"/>
    <property type="match status" value="1"/>
</dbReference>
<dbReference type="AlphaFoldDB" id="A0A2S3R539"/>
<keyword evidence="5" id="KW-1185">Reference proteome</keyword>
<organism evidence="4 6">
    <name type="scientific">Vibrio vulnificus</name>
    <dbReference type="NCBI Taxonomy" id="672"/>
    <lineage>
        <taxon>Bacteria</taxon>
        <taxon>Pseudomonadati</taxon>
        <taxon>Pseudomonadota</taxon>
        <taxon>Gammaproteobacteria</taxon>
        <taxon>Vibrionales</taxon>
        <taxon>Vibrionaceae</taxon>
        <taxon>Vibrio</taxon>
    </lineage>
</organism>
<protein>
    <submittedName>
        <fullName evidence="2">Phospholipid-binding protein</fullName>
    </submittedName>
    <submittedName>
        <fullName evidence="4">YbhB/YbcL family Raf kinase inhibitor-like protein</fullName>
    </submittedName>
</protein>
<name>A0A2S3R539_VIBVL</name>
<dbReference type="InterPro" id="IPR008914">
    <property type="entry name" value="PEBP"/>
</dbReference>
<reference evidence="3 5" key="2">
    <citation type="submission" date="2017-12" db="EMBL/GenBank/DDBJ databases">
        <title>FDA dAtabase for Regulatory Grade micrObial Sequences (FDA-ARGOS): Supporting development and validation of Infectious Disease Dx tests.</title>
        <authorList>
            <person name="Hoffmann M."/>
            <person name="Allard M."/>
            <person name="Evans P."/>
            <person name="Brown E."/>
            <person name="Tallon L.J."/>
            <person name="Sadzewicz L."/>
            <person name="Sengamalay N."/>
            <person name="Ott S."/>
            <person name="Godinez A."/>
            <person name="Nagaraj S."/>
            <person name="Vavikolanu K."/>
            <person name="Aluvathingal J."/>
            <person name="Nadendla S."/>
            <person name="Hobson J."/>
            <person name="Sichtig H."/>
        </authorList>
    </citation>
    <scope>NUCLEOTIDE SEQUENCE [LARGE SCALE GENOMIC DNA]</scope>
    <source>
        <strain evidence="5">ATCC 29307</strain>
        <strain evidence="3">FDAARGOS_118</strain>
    </source>
</reference>
<accession>A0A2S3R539</accession>
<dbReference type="Gene3D" id="3.90.280.10">
    <property type="entry name" value="PEBP-like"/>
    <property type="match status" value="1"/>
</dbReference>
<reference evidence="2 7" key="1">
    <citation type="submission" date="2017-01" db="EMBL/GenBank/DDBJ databases">
        <title>Complete Genome Sequence of Vibrio vulnificus FORC_053.</title>
        <authorList>
            <consortium name="Food-borne Pathogen Omics Research Center"/>
            <person name="Chung H.Y."/>
            <person name="Na E.J."/>
            <person name="Song J.S."/>
            <person name="Kim H."/>
            <person name="Lee J.-H."/>
            <person name="Ryu S."/>
            <person name="Choi S.H."/>
        </authorList>
    </citation>
    <scope>NUCLEOTIDE SEQUENCE [LARGE SCALE GENOMIC DNA]</scope>
    <source>
        <strain evidence="2 7">FORC_053</strain>
    </source>
</reference>
<evidence type="ECO:0000313" key="2">
    <source>
        <dbReference type="EMBL" id="AXX62673.1"/>
    </source>
</evidence>
<evidence type="ECO:0000313" key="6">
    <source>
        <dbReference type="Proteomes" id="UP000237466"/>
    </source>
</evidence>
<dbReference type="Proteomes" id="UP000237466">
    <property type="component" value="Unassembled WGS sequence"/>
</dbReference>
<evidence type="ECO:0000313" key="5">
    <source>
        <dbReference type="Proteomes" id="UP000054370"/>
    </source>
</evidence>
<dbReference type="GeneID" id="93897524"/>
<evidence type="ECO:0000313" key="7">
    <source>
        <dbReference type="Proteomes" id="UP000263418"/>
    </source>
</evidence>
<dbReference type="NCBIfam" id="TIGR00481">
    <property type="entry name" value="YbhB/YbcL family Raf kinase inhibitor-like protein"/>
    <property type="match status" value="1"/>
</dbReference>
<proteinExistence type="predicted"/>